<sequence length="153" mass="17488">MATCPMDLPMEKGMPNLFLPGLDAADPDWAEQRHEARFLVNWRVAIVYEEREQRLSFRGRAFDISHGGFSLHSDFSLPMSDKVTVLISIPAVSAGQRPKVVEVKSRVIYTVLSNEFGLFRTGVQFVEFKADGRESLDFHLSYRNPAPQRMRQE</sequence>
<protein>
    <recommendedName>
        <fullName evidence="1">PilZ domain-containing protein</fullName>
    </recommendedName>
</protein>
<proteinExistence type="predicted"/>
<dbReference type="Proteomes" id="UP000310016">
    <property type="component" value="Unassembled WGS sequence"/>
</dbReference>
<name>A0A4V5MS37_9NEIS</name>
<gene>
    <name evidence="2" type="ORF">FAZ21_00080</name>
</gene>
<evidence type="ECO:0000259" key="1">
    <source>
        <dbReference type="Pfam" id="PF07238"/>
    </source>
</evidence>
<dbReference type="InterPro" id="IPR009875">
    <property type="entry name" value="PilZ_domain"/>
</dbReference>
<dbReference type="EMBL" id="SUMF01000001">
    <property type="protein sequence ID" value="TJZ78728.1"/>
    <property type="molecule type" value="Genomic_DNA"/>
</dbReference>
<dbReference type="Gene3D" id="2.40.10.220">
    <property type="entry name" value="predicted glycosyltransferase like domains"/>
    <property type="match status" value="1"/>
</dbReference>
<dbReference type="GO" id="GO:0035438">
    <property type="term" value="F:cyclic-di-GMP binding"/>
    <property type="evidence" value="ECO:0007669"/>
    <property type="project" value="InterPro"/>
</dbReference>
<keyword evidence="3" id="KW-1185">Reference proteome</keyword>
<reference evidence="2 3" key="1">
    <citation type="submission" date="2019-04" db="EMBL/GenBank/DDBJ databases">
        <title>Chitiniphilus eburnea sp. nov., a novel chitinolytic bacterium isolated from aquaculture sludge.</title>
        <authorList>
            <person name="Sheng M."/>
        </authorList>
    </citation>
    <scope>NUCLEOTIDE SEQUENCE [LARGE SCALE GENOMIC DNA]</scope>
    <source>
        <strain evidence="2 3">HX-2-15</strain>
    </source>
</reference>
<organism evidence="2 3">
    <name type="scientific">Chitiniphilus eburneus</name>
    <dbReference type="NCBI Taxonomy" id="2571148"/>
    <lineage>
        <taxon>Bacteria</taxon>
        <taxon>Pseudomonadati</taxon>
        <taxon>Pseudomonadota</taxon>
        <taxon>Betaproteobacteria</taxon>
        <taxon>Neisseriales</taxon>
        <taxon>Chitinibacteraceae</taxon>
        <taxon>Chitiniphilus</taxon>
    </lineage>
</organism>
<feature type="domain" description="PilZ" evidence="1">
    <location>
        <begin position="31"/>
        <end position="136"/>
    </location>
</feature>
<comment type="caution">
    <text evidence="2">The sequence shown here is derived from an EMBL/GenBank/DDBJ whole genome shotgun (WGS) entry which is preliminary data.</text>
</comment>
<dbReference type="SUPFAM" id="SSF141371">
    <property type="entry name" value="PilZ domain-like"/>
    <property type="match status" value="1"/>
</dbReference>
<dbReference type="AlphaFoldDB" id="A0A4V5MS37"/>
<dbReference type="Pfam" id="PF07238">
    <property type="entry name" value="PilZ"/>
    <property type="match status" value="1"/>
</dbReference>
<accession>A0A4V5MS37</accession>
<evidence type="ECO:0000313" key="3">
    <source>
        <dbReference type="Proteomes" id="UP000310016"/>
    </source>
</evidence>
<dbReference type="OrthoDB" id="8588105at2"/>
<evidence type="ECO:0000313" key="2">
    <source>
        <dbReference type="EMBL" id="TJZ78728.1"/>
    </source>
</evidence>